<dbReference type="InterPro" id="IPR011664">
    <property type="entry name" value="Abi_system_AbiD/AbiF-like"/>
</dbReference>
<evidence type="ECO:0000313" key="2">
    <source>
        <dbReference type="Proteomes" id="UP000292209"/>
    </source>
</evidence>
<comment type="caution">
    <text evidence="1">The sequence shown here is derived from an EMBL/GenBank/DDBJ whole genome shotgun (WGS) entry which is preliminary data.</text>
</comment>
<dbReference type="OrthoDB" id="5363652at2"/>
<dbReference type="PIRSF" id="PIRSF034934">
    <property type="entry name" value="AbiF_AbiD"/>
    <property type="match status" value="1"/>
</dbReference>
<organism evidence="1 2">
    <name type="scientific">Cecembia calidifontis</name>
    <dbReference type="NCBI Taxonomy" id="1187080"/>
    <lineage>
        <taxon>Bacteria</taxon>
        <taxon>Pseudomonadati</taxon>
        <taxon>Bacteroidota</taxon>
        <taxon>Cytophagia</taxon>
        <taxon>Cytophagales</taxon>
        <taxon>Cyclobacteriaceae</taxon>
        <taxon>Cecembia</taxon>
    </lineage>
</organism>
<proteinExistence type="predicted"/>
<protein>
    <submittedName>
        <fullName evidence="1">Abortive infection bacteriophage resistance protein</fullName>
    </submittedName>
</protein>
<dbReference type="RefSeq" id="WP_130276399.1">
    <property type="nucleotide sequence ID" value="NZ_SGXG01000001.1"/>
</dbReference>
<dbReference type="Pfam" id="PF07751">
    <property type="entry name" value="Abi_2"/>
    <property type="match status" value="1"/>
</dbReference>
<gene>
    <name evidence="1" type="ORF">BC751_3145</name>
</gene>
<dbReference type="AlphaFoldDB" id="A0A4Q7PB61"/>
<accession>A0A4Q7PB61</accession>
<sequence length="316" mass="37458">MKKRTYDKKPLSFAAQLQQLKDRNLTVTDDASALHYLAQISYYRLSAYFLPYQAIKDRFDDGTTFDQIVNTYSFDRELRLLVFDCIERIEVAIRTQFIYCMAMHYNDSHWQDNQKLFVKPFYNKVGYQIDPYSDFQAIISRAKTARRPEVFIKHYIDNYHSPSNPPSWMCFELLTIGELSNLYRGLGNKDDKKRIAAQFDVHETVFTSWLHSLTYVRNICAHHSRLWNKDLSVEPAQLLKPVGPWITERYSRNNKRTFYLLCVLKYFLARVNPPNSLKEKLEELFKKYPSVPIKYLGIPADKEGKLLDWTQEALWQ</sequence>
<dbReference type="InterPro" id="IPR017034">
    <property type="entry name" value="Abi_system_AbiD/AbiF"/>
</dbReference>
<reference evidence="1 2" key="1">
    <citation type="submission" date="2019-02" db="EMBL/GenBank/DDBJ databases">
        <title>Genomic Encyclopedia of Archaeal and Bacterial Type Strains, Phase II (KMG-II): from individual species to whole genera.</title>
        <authorList>
            <person name="Goeker M."/>
        </authorList>
    </citation>
    <scope>NUCLEOTIDE SEQUENCE [LARGE SCALE GENOMIC DNA]</scope>
    <source>
        <strain evidence="1 2">DSM 21411</strain>
    </source>
</reference>
<keyword evidence="2" id="KW-1185">Reference proteome</keyword>
<name>A0A4Q7PB61_9BACT</name>
<dbReference type="Proteomes" id="UP000292209">
    <property type="component" value="Unassembled WGS sequence"/>
</dbReference>
<dbReference type="EMBL" id="SGXG01000001">
    <property type="protein sequence ID" value="RZS97533.1"/>
    <property type="molecule type" value="Genomic_DNA"/>
</dbReference>
<evidence type="ECO:0000313" key="1">
    <source>
        <dbReference type="EMBL" id="RZS97533.1"/>
    </source>
</evidence>